<keyword evidence="2" id="KW-0694">RNA-binding</keyword>
<dbReference type="GeneID" id="64858002"/>
<feature type="compositionally biased region" description="Low complexity" evidence="4">
    <location>
        <begin position="1127"/>
        <end position="1136"/>
    </location>
</feature>
<dbReference type="InterPro" id="IPR001313">
    <property type="entry name" value="Pumilio_RNA-bd_rpt"/>
</dbReference>
<dbReference type="InterPro" id="IPR000504">
    <property type="entry name" value="RRM_dom"/>
</dbReference>
<dbReference type="PANTHER" id="PTHR47093">
    <property type="entry name" value="PROTEIN JSN1-RELATED"/>
    <property type="match status" value="1"/>
</dbReference>
<keyword evidence="8" id="KW-1185">Reference proteome</keyword>
<dbReference type="CDD" id="cd21616">
    <property type="entry name" value="RRM_ScJSN1_like"/>
    <property type="match status" value="1"/>
</dbReference>
<dbReference type="PROSITE" id="PS50102">
    <property type="entry name" value="RRM"/>
    <property type="match status" value="1"/>
</dbReference>
<accession>A0A8H2VG66</accession>
<dbReference type="EMBL" id="CAEFZW010000005">
    <property type="protein sequence ID" value="CAB4254975.1"/>
    <property type="molecule type" value="Genomic_DNA"/>
</dbReference>
<dbReference type="PROSITE" id="PS50302">
    <property type="entry name" value="PUM"/>
    <property type="match status" value="2"/>
</dbReference>
<keyword evidence="1" id="KW-0677">Repeat</keyword>
<feature type="region of interest" description="Disordered" evidence="4">
    <location>
        <begin position="1122"/>
        <end position="1145"/>
    </location>
</feature>
<feature type="domain" description="PUM-HD" evidence="6">
    <location>
        <begin position="631"/>
        <end position="990"/>
    </location>
</feature>
<dbReference type="InterPro" id="IPR052645">
    <property type="entry name" value="Pumilio_domain_protein"/>
</dbReference>
<evidence type="ECO:0000256" key="1">
    <source>
        <dbReference type="ARBA" id="ARBA00022737"/>
    </source>
</evidence>
<protein>
    <submittedName>
        <fullName evidence="7">Similar to Saccharomyces cerevisiae YPR042C PUF2 Member of the PUF protein family, which is defined by the presence of Pumilio homology domains that confer RNA binding activity</fullName>
    </submittedName>
</protein>
<evidence type="ECO:0000313" key="8">
    <source>
        <dbReference type="Proteomes" id="UP000644660"/>
    </source>
</evidence>
<dbReference type="AlphaFoldDB" id="A0A8H2VG66"/>
<dbReference type="Pfam" id="PF00806">
    <property type="entry name" value="PUF"/>
    <property type="match status" value="3"/>
</dbReference>
<evidence type="ECO:0000256" key="4">
    <source>
        <dbReference type="SAM" id="MobiDB-lite"/>
    </source>
</evidence>
<gene>
    <name evidence="7" type="ORF">KABA2_05S05544</name>
</gene>
<dbReference type="SMART" id="SM00025">
    <property type="entry name" value="Pumilio"/>
    <property type="match status" value="5"/>
</dbReference>
<dbReference type="Gene3D" id="3.30.70.330">
    <property type="match status" value="1"/>
</dbReference>
<feature type="region of interest" description="Disordered" evidence="4">
    <location>
        <begin position="140"/>
        <end position="184"/>
    </location>
</feature>
<evidence type="ECO:0000256" key="3">
    <source>
        <dbReference type="PROSITE-ProRule" id="PRU00317"/>
    </source>
</evidence>
<dbReference type="InterPro" id="IPR011989">
    <property type="entry name" value="ARM-like"/>
</dbReference>
<organism evidence="7 8">
    <name type="scientific">Maudiozyma barnettii</name>
    <dbReference type="NCBI Taxonomy" id="61262"/>
    <lineage>
        <taxon>Eukaryota</taxon>
        <taxon>Fungi</taxon>
        <taxon>Dikarya</taxon>
        <taxon>Ascomycota</taxon>
        <taxon>Saccharomycotina</taxon>
        <taxon>Saccharomycetes</taxon>
        <taxon>Saccharomycetales</taxon>
        <taxon>Saccharomycetaceae</taxon>
        <taxon>Maudiozyma</taxon>
    </lineage>
</organism>
<evidence type="ECO:0000256" key="2">
    <source>
        <dbReference type="PROSITE-ProRule" id="PRU00176"/>
    </source>
</evidence>
<dbReference type="PANTHER" id="PTHR47093:SF1">
    <property type="entry name" value="PROTEIN JSN1-RELATED"/>
    <property type="match status" value="1"/>
</dbReference>
<dbReference type="SUPFAM" id="SSF54928">
    <property type="entry name" value="RNA-binding domain, RBD"/>
    <property type="match status" value="1"/>
</dbReference>
<name>A0A8H2VG66_9SACH</name>
<dbReference type="InterPro" id="IPR033133">
    <property type="entry name" value="PUM-HD"/>
</dbReference>
<dbReference type="InterPro" id="IPR012677">
    <property type="entry name" value="Nucleotide-bd_a/b_plait_sf"/>
</dbReference>
<comment type="caution">
    <text evidence="7">The sequence shown here is derived from an EMBL/GenBank/DDBJ whole genome shotgun (WGS) entry which is preliminary data.</text>
</comment>
<feature type="compositionally biased region" description="Low complexity" evidence="4">
    <location>
        <begin position="995"/>
        <end position="1006"/>
    </location>
</feature>
<reference evidence="7 8" key="1">
    <citation type="submission" date="2020-05" db="EMBL/GenBank/DDBJ databases">
        <authorList>
            <person name="Casaregola S."/>
            <person name="Devillers H."/>
            <person name="Grondin C."/>
        </authorList>
    </citation>
    <scope>NUCLEOTIDE SEQUENCE [LARGE SCALE GENOMIC DNA]</scope>
    <source>
        <strain evidence="7 8">CLIB 1767</strain>
    </source>
</reference>
<dbReference type="InterPro" id="IPR035979">
    <property type="entry name" value="RBD_domain_sf"/>
</dbReference>
<evidence type="ECO:0000259" key="6">
    <source>
        <dbReference type="PROSITE" id="PS50303"/>
    </source>
</evidence>
<dbReference type="InterPro" id="IPR016024">
    <property type="entry name" value="ARM-type_fold"/>
</dbReference>
<dbReference type="SUPFAM" id="SSF48371">
    <property type="entry name" value="ARM repeat"/>
    <property type="match status" value="1"/>
</dbReference>
<dbReference type="PROSITE" id="PS50303">
    <property type="entry name" value="PUM_HD"/>
    <property type="match status" value="1"/>
</dbReference>
<feature type="compositionally biased region" description="Low complexity" evidence="4">
    <location>
        <begin position="279"/>
        <end position="304"/>
    </location>
</feature>
<sequence>MNGKETYPNSIPSIPETIEPGITIPIYDDTASTLTPNDQSPQKLGSYRSKAGRFSNKFSNILPSISAKLHHSSKKTLLHDKENQLNAGSSDTSVSSLNTRHASANNGDALNKEKANVVPLTGVPYGTGLRLSNEHDRLVQFPSASPSKNGPVTPSHKHTTSTNNNINTSSNVPVSTPNDQLQNQLSRTRNNTLASQYTSLSLHPYNSAGTGNLWPTTSAASNIQNQYHQHNSSYDLNMNINSQNTALTPSFDYGYGSSSYFNVPLMKSSTNYDPYETSNNNNNNNNNIMGGNPTNNNNNNNNNNGLGGQGDSSIWSPEAVARKRSQSMATQVHPEAYYVQQPLPSIIQNSDATAHINVDQLQYSYDQMEQYNYNKNYNNALQEFPLTSSPLLMDDIDPRSISWVTTNGTVPPINQINSLLPTNAIALTNIYPLQQTEPQYINAVNLTSTALASVCMKFGNVISVRTLRDLNIALVEFDSIDMARITLESLQGKDISILGYSSTITYAKILPLYHQAQGNKGQNVARSLLQEQLVNGSIVFHQQGSTQIPILRNQINDSLKMSPQKIQQQQQQQQQQQHTVMLQSVTNNANNTQITLPVENEKCPFPLPPPTIQIQNDLLKTVITEFNVPHDREKASHILIRALNIKETVDLSDFGPTPEPLSSRQFQTPKLREIRKAIDSNSLSDVEIEQLGMAMLDELPELSFDYLGNTIVQKIYDRSNDIIRDIILRKISKYLTSLGIHKSGTWVCQKMIKLAHNSRALWLVTEGIRDYCTALFNDQFGNYVIQEVLKFGVPWNNFIFESILGNFWTICKNKYGARAIRACLEATAIITTEQTLIISSMIVAYGEYLITDNNGTLLITWLLDTCQFDEKYIALTHKIVGNIATLCCHKLGSLTILKILNSRGNESCRKLILDEIFGDNAKDENNRDLVLVKILSDVSYGPTFMHKLLTSRLLDDDIRTAVVERIRNVILKNNISQQNHKLMEEVGLVSINATNNNNNNNINNNNQDRSPMKHNRNSGLQHHAYNQGLNDASSRRMRGLSASSVRSNNGLPGINIQPMTPVSLNDSNNNNNNNMGPYGGNNNQNVNVNDEIYLHYDGNNNNNGNNLSIPFNELSLNRTISSDTGDTTNTTNTNNNASRLNGYGF</sequence>
<feature type="compositionally biased region" description="Polar residues" evidence="4">
    <location>
        <begin position="142"/>
        <end position="152"/>
    </location>
</feature>
<feature type="domain" description="RRM" evidence="5">
    <location>
        <begin position="423"/>
        <end position="509"/>
    </location>
</feature>
<dbReference type="OrthoDB" id="4063137at2759"/>
<feature type="compositionally biased region" description="Low complexity" evidence="4">
    <location>
        <begin position="160"/>
        <end position="176"/>
    </location>
</feature>
<feature type="repeat" description="Pumilio" evidence="3">
    <location>
        <begin position="694"/>
        <end position="729"/>
    </location>
</feature>
<dbReference type="Proteomes" id="UP000644660">
    <property type="component" value="Unassembled WGS sequence"/>
</dbReference>
<feature type="region of interest" description="Disordered" evidence="4">
    <location>
        <begin position="995"/>
        <end position="1020"/>
    </location>
</feature>
<feature type="repeat" description="Pumilio" evidence="3">
    <location>
        <begin position="767"/>
        <end position="805"/>
    </location>
</feature>
<dbReference type="GO" id="GO:0000288">
    <property type="term" value="P:nuclear-transcribed mRNA catabolic process, deadenylation-dependent decay"/>
    <property type="evidence" value="ECO:0007669"/>
    <property type="project" value="TreeGrafter"/>
</dbReference>
<dbReference type="Gene3D" id="1.25.10.10">
    <property type="entry name" value="Leucine-rich Repeat Variant"/>
    <property type="match status" value="1"/>
</dbReference>
<dbReference type="GO" id="GO:0003729">
    <property type="term" value="F:mRNA binding"/>
    <property type="evidence" value="ECO:0007669"/>
    <property type="project" value="UniProtKB-ARBA"/>
</dbReference>
<proteinExistence type="predicted"/>
<feature type="region of interest" description="Disordered" evidence="4">
    <location>
        <begin position="272"/>
        <end position="328"/>
    </location>
</feature>
<evidence type="ECO:0000259" key="5">
    <source>
        <dbReference type="PROSITE" id="PS50102"/>
    </source>
</evidence>
<dbReference type="RefSeq" id="XP_041406819.1">
    <property type="nucleotide sequence ID" value="XM_041550885.1"/>
</dbReference>
<evidence type="ECO:0000313" key="7">
    <source>
        <dbReference type="EMBL" id="CAB4254975.1"/>
    </source>
</evidence>